<dbReference type="InterPro" id="IPR013389">
    <property type="entry name" value="CRISPR-assoc_prot_Cas8b"/>
</dbReference>
<organism evidence="1 2">
    <name type="scientific">Halorubrum xinjiangense</name>
    <dbReference type="NCBI Taxonomy" id="261291"/>
    <lineage>
        <taxon>Archaea</taxon>
        <taxon>Methanobacteriati</taxon>
        <taxon>Methanobacteriota</taxon>
        <taxon>Stenosarchaea group</taxon>
        <taxon>Halobacteria</taxon>
        <taxon>Halobacteriales</taxon>
        <taxon>Haloferacaceae</taxon>
        <taxon>Halorubrum</taxon>
    </lineage>
</organism>
<evidence type="ECO:0000313" key="1">
    <source>
        <dbReference type="EMBL" id="SDG24798.1"/>
    </source>
</evidence>
<dbReference type="EMBL" id="FNBO01000023">
    <property type="protein sequence ID" value="SDG24798.1"/>
    <property type="molecule type" value="Genomic_DNA"/>
</dbReference>
<gene>
    <name evidence="1" type="ORF">SAMN04488067_1239</name>
</gene>
<dbReference type="Pfam" id="PF09484">
    <property type="entry name" value="Cas_TM1802"/>
    <property type="match status" value="1"/>
</dbReference>
<keyword evidence="2" id="KW-1185">Reference proteome</keyword>
<accession>A0A1G7SPB8</accession>
<dbReference type="AlphaFoldDB" id="A0A1G7SPB8"/>
<name>A0A1G7SPB8_9EURY</name>
<dbReference type="Proteomes" id="UP000324020">
    <property type="component" value="Unassembled WGS sequence"/>
</dbReference>
<evidence type="ECO:0000313" key="2">
    <source>
        <dbReference type="Proteomes" id="UP000324020"/>
    </source>
</evidence>
<dbReference type="NCBIfam" id="TIGR02591">
    <property type="entry name" value="cas_Csh1"/>
    <property type="match status" value="1"/>
</dbReference>
<protein>
    <submittedName>
        <fullName evidence="1">CRISPR-associated protein Cas8b/Csh1, subtype I-B/HMARI</fullName>
    </submittedName>
</protein>
<reference evidence="1 2" key="1">
    <citation type="submission" date="2016-10" db="EMBL/GenBank/DDBJ databases">
        <authorList>
            <person name="Varghese N."/>
            <person name="Submissions S."/>
        </authorList>
    </citation>
    <scope>NUCLEOTIDE SEQUENCE [LARGE SCALE GENOMIC DNA]</scope>
    <source>
        <strain evidence="1 2">CGMCC 1.3527</strain>
    </source>
</reference>
<dbReference type="InterPro" id="IPR013420">
    <property type="entry name" value="CRISPR-assoc_prot_Cas8b/Csh1_C"/>
</dbReference>
<proteinExistence type="predicted"/>
<sequence length="711" mass="78305">MGGGSTVSTPTKESFQEAIEEYWHDRPPASFEDVMALYGVLAVAESGGELYTTSSKLDPFVDEGRLITVDVNLTGDTPAIEGFDRKPLREDDIPNLGYSHKSSGRGAKYSLTQIGSKNGNDADGVAGTILSRVRSWTGQDRVQSVTGDDGHPDGWIIDALEGLFEKDSDSIESLKEDIVSRLPADESIPTVLTFRFRVDTGEIKGPDDRGIDWVYPGDIDVLDIAMRRYATGNAADKNIKSGTSEGDAVGVVTGSEGHVVGTPESPLGIFSVKHPDAQPALRKQESWRNYPVSEDVAMLFSKGQDLVEACVHRNGGMETYALPYFAGELTAEKAQLLYRAIDALRKPDDDETGTPPMARVTYRLQDSDDESIRELAETELRFYMITMPISDDKNIVAEESAADTYWLTTLADALVDTRQGATLDPGRGGFTPFDGWPLLDLPADRDQGRKVAYGLIAGHEFTNSTFAYRDEEGDDFRRIVDHRLIAGTPIEASVLFQEYLNRYEDASEDGDPPPAPLIAQQLVQLEALSRAGLLNGLDVPIEPDQDMTSITQSDTDMTDVSQIRKQRLKSFLERPLFDSTTRRAAAVSGVLVGQVSWYQENQRGIGRPLDSKTAGDELTANGLENALTSALEKAKIYAHDSEYERDVLFPETVDELLETTEEMPTKWDIDKRELRFCYVLGHAHGRRSMPVAFDLREDGTQADTAEEQSAD</sequence>